<dbReference type="AlphaFoldDB" id="A0A0L0D1Y3"/>
<accession>A0A0L0D1Y3</accession>
<dbReference type="GeneID" id="25562388"/>
<feature type="compositionally biased region" description="Polar residues" evidence="1">
    <location>
        <begin position="82"/>
        <end position="91"/>
    </location>
</feature>
<name>A0A0L0D1Y3_THETB</name>
<sequence length="312" mass="33456">MEWGSGAAELGLDLGSGESEELTQAERIRRGMAVMRKLDMRLMRLHQQARELRANAESGASQESEGEEDAENSGDAGALSLSRASTGSSHRPSAAVSRVTARTSLCSAEDSALVDELMAQDSEEEEAMAMACYPSDVDAARLDEINAALRAYAPDDEWEALSLTSRFGDATSRRTSQMEALEAAQTTATGKRDYLREARVNREQRDRLFAVERSLRELATLDDENAAPSVVRALLLDAIAEQTAAGTLDVDELDPDAFELISAEHLVDGGKVPQLRKLTSAAAPLSLQPQLPTALHVGDEVPGSADADEQAA</sequence>
<feature type="region of interest" description="Disordered" evidence="1">
    <location>
        <begin position="49"/>
        <end position="96"/>
    </location>
</feature>
<dbReference type="EMBL" id="GL349442">
    <property type="protein sequence ID" value="KNC46282.1"/>
    <property type="molecule type" value="Genomic_DNA"/>
</dbReference>
<feature type="region of interest" description="Disordered" evidence="1">
    <location>
        <begin position="1"/>
        <end position="25"/>
    </location>
</feature>
<evidence type="ECO:0000256" key="1">
    <source>
        <dbReference type="SAM" id="MobiDB-lite"/>
    </source>
</evidence>
<organism evidence="2 3">
    <name type="scientific">Thecamonas trahens ATCC 50062</name>
    <dbReference type="NCBI Taxonomy" id="461836"/>
    <lineage>
        <taxon>Eukaryota</taxon>
        <taxon>Apusozoa</taxon>
        <taxon>Apusomonadida</taxon>
        <taxon>Apusomonadidae</taxon>
        <taxon>Thecamonas</taxon>
    </lineage>
</organism>
<keyword evidence="3" id="KW-1185">Reference proteome</keyword>
<gene>
    <name evidence="2" type="ORF">AMSG_02735</name>
</gene>
<evidence type="ECO:0000313" key="3">
    <source>
        <dbReference type="Proteomes" id="UP000054408"/>
    </source>
</evidence>
<protein>
    <recommendedName>
        <fullName evidence="4">Fibrous sheath-interacting protein 1</fullName>
    </recommendedName>
</protein>
<reference evidence="2 3" key="1">
    <citation type="submission" date="2010-05" db="EMBL/GenBank/DDBJ databases">
        <title>The Genome Sequence of Thecamonas trahens ATCC 50062.</title>
        <authorList>
            <consortium name="The Broad Institute Genome Sequencing Platform"/>
            <person name="Russ C."/>
            <person name="Cuomo C."/>
            <person name="Shea T."/>
            <person name="Young S.K."/>
            <person name="Zeng Q."/>
            <person name="Koehrsen M."/>
            <person name="Haas B."/>
            <person name="Borodovsky M."/>
            <person name="Guigo R."/>
            <person name="Alvarado L."/>
            <person name="Berlin A."/>
            <person name="Bochicchio J."/>
            <person name="Borenstein D."/>
            <person name="Chapman S."/>
            <person name="Chen Z."/>
            <person name="Freedman E."/>
            <person name="Gellesch M."/>
            <person name="Goldberg J."/>
            <person name="Griggs A."/>
            <person name="Gujja S."/>
            <person name="Heilman E."/>
            <person name="Heiman D."/>
            <person name="Hepburn T."/>
            <person name="Howarth C."/>
            <person name="Jen D."/>
            <person name="Larson L."/>
            <person name="Mehta T."/>
            <person name="Park D."/>
            <person name="Pearson M."/>
            <person name="Roberts A."/>
            <person name="Saif S."/>
            <person name="Shenoy N."/>
            <person name="Sisk P."/>
            <person name="Stolte C."/>
            <person name="Sykes S."/>
            <person name="Thomson T."/>
            <person name="Walk T."/>
            <person name="White J."/>
            <person name="Yandava C."/>
            <person name="Burger G."/>
            <person name="Gray M.W."/>
            <person name="Holland P.W.H."/>
            <person name="King N."/>
            <person name="Lang F.B.F."/>
            <person name="Roger A.J."/>
            <person name="Ruiz-Trillo I."/>
            <person name="Lander E."/>
            <person name="Nusbaum C."/>
        </authorList>
    </citation>
    <scope>NUCLEOTIDE SEQUENCE [LARGE SCALE GENOMIC DNA]</scope>
    <source>
        <strain evidence="2 3">ATCC 50062</strain>
    </source>
</reference>
<evidence type="ECO:0000313" key="2">
    <source>
        <dbReference type="EMBL" id="KNC46282.1"/>
    </source>
</evidence>
<dbReference type="Proteomes" id="UP000054408">
    <property type="component" value="Unassembled WGS sequence"/>
</dbReference>
<dbReference type="RefSeq" id="XP_013760576.1">
    <property type="nucleotide sequence ID" value="XM_013905122.1"/>
</dbReference>
<feature type="region of interest" description="Disordered" evidence="1">
    <location>
        <begin position="293"/>
        <end position="312"/>
    </location>
</feature>
<evidence type="ECO:0008006" key="4">
    <source>
        <dbReference type="Google" id="ProtNLM"/>
    </source>
</evidence>
<proteinExistence type="predicted"/>